<dbReference type="SUPFAM" id="SSF88723">
    <property type="entry name" value="PIN domain-like"/>
    <property type="match status" value="1"/>
</dbReference>
<dbReference type="AlphaFoldDB" id="A0A921IRZ9"/>
<dbReference type="EMBL" id="DYVF01000041">
    <property type="protein sequence ID" value="HJG30938.1"/>
    <property type="molecule type" value="Genomic_DNA"/>
</dbReference>
<keyword evidence="4" id="KW-0460">Magnesium</keyword>
<dbReference type="GO" id="GO:0004518">
    <property type="term" value="F:nuclease activity"/>
    <property type="evidence" value="ECO:0007669"/>
    <property type="project" value="UniProtKB-KW"/>
</dbReference>
<evidence type="ECO:0000256" key="2">
    <source>
        <dbReference type="ARBA" id="ARBA00022723"/>
    </source>
</evidence>
<protein>
    <submittedName>
        <fullName evidence="6">PIN domain-containing protein</fullName>
    </submittedName>
</protein>
<evidence type="ECO:0000313" key="7">
    <source>
        <dbReference type="Proteomes" id="UP000746751"/>
    </source>
</evidence>
<name>A0A921IRZ9_9ACTN</name>
<dbReference type="Pfam" id="PF13470">
    <property type="entry name" value="PIN_3"/>
    <property type="match status" value="1"/>
</dbReference>
<evidence type="ECO:0000259" key="5">
    <source>
        <dbReference type="Pfam" id="PF13470"/>
    </source>
</evidence>
<reference evidence="6" key="1">
    <citation type="journal article" date="2021" name="PeerJ">
        <title>Extensive microbial diversity within the chicken gut microbiome revealed by metagenomics and culture.</title>
        <authorList>
            <person name="Gilroy R."/>
            <person name="Ravi A."/>
            <person name="Getino M."/>
            <person name="Pursley I."/>
            <person name="Horton D.L."/>
            <person name="Alikhan N.F."/>
            <person name="Baker D."/>
            <person name="Gharbi K."/>
            <person name="Hall N."/>
            <person name="Watson M."/>
            <person name="Adriaenssens E.M."/>
            <person name="Foster-Nyarko E."/>
            <person name="Jarju S."/>
            <person name="Secka A."/>
            <person name="Antonio M."/>
            <person name="Oren A."/>
            <person name="Chaudhuri R.R."/>
            <person name="La Ragione R."/>
            <person name="Hildebrand F."/>
            <person name="Pallen M.J."/>
        </authorList>
    </citation>
    <scope>NUCLEOTIDE SEQUENCE</scope>
    <source>
        <strain evidence="6">ChiGjej2B2-7701</strain>
    </source>
</reference>
<dbReference type="InterPro" id="IPR029060">
    <property type="entry name" value="PIN-like_dom_sf"/>
</dbReference>
<keyword evidence="1" id="KW-0540">Nuclease</keyword>
<dbReference type="Proteomes" id="UP000746751">
    <property type="component" value="Unassembled WGS sequence"/>
</dbReference>
<evidence type="ECO:0000313" key="6">
    <source>
        <dbReference type="EMBL" id="HJG30938.1"/>
    </source>
</evidence>
<feature type="domain" description="PIN" evidence="5">
    <location>
        <begin position="3"/>
        <end position="116"/>
    </location>
</feature>
<reference evidence="6" key="2">
    <citation type="submission" date="2021-09" db="EMBL/GenBank/DDBJ databases">
        <authorList>
            <person name="Gilroy R."/>
        </authorList>
    </citation>
    <scope>NUCLEOTIDE SEQUENCE</scope>
    <source>
        <strain evidence="6">ChiGjej2B2-7701</strain>
    </source>
</reference>
<dbReference type="Gene3D" id="3.40.50.1010">
    <property type="entry name" value="5'-nuclease"/>
    <property type="match status" value="1"/>
</dbReference>
<evidence type="ECO:0000256" key="4">
    <source>
        <dbReference type="ARBA" id="ARBA00022842"/>
    </source>
</evidence>
<evidence type="ECO:0000256" key="1">
    <source>
        <dbReference type="ARBA" id="ARBA00022722"/>
    </source>
</evidence>
<comment type="caution">
    <text evidence="6">The sequence shown here is derived from an EMBL/GenBank/DDBJ whole genome shotgun (WGS) entry which is preliminary data.</text>
</comment>
<keyword evidence="3" id="KW-0378">Hydrolase</keyword>
<accession>A0A921IRZ9</accession>
<dbReference type="GO" id="GO:0016787">
    <property type="term" value="F:hydrolase activity"/>
    <property type="evidence" value="ECO:0007669"/>
    <property type="project" value="UniProtKB-KW"/>
</dbReference>
<dbReference type="GO" id="GO:0046872">
    <property type="term" value="F:metal ion binding"/>
    <property type="evidence" value="ECO:0007669"/>
    <property type="project" value="UniProtKB-KW"/>
</dbReference>
<evidence type="ECO:0000256" key="3">
    <source>
        <dbReference type="ARBA" id="ARBA00022801"/>
    </source>
</evidence>
<keyword evidence="2" id="KW-0479">Metal-binding</keyword>
<sequence>MYRLLLDTNVLLDFMVPERPESNAAVEVIRRCANGTDTGCVCAGSLKDAYYVACKYLGEQAARDFVRAFLDALNVIALDEATCRIAASSDEPDFEDAIIRATAENMRANLILTRDERAYERSAVRAITPQRFVDLFC</sequence>
<proteinExistence type="predicted"/>
<dbReference type="InterPro" id="IPR002716">
    <property type="entry name" value="PIN_dom"/>
</dbReference>
<gene>
    <name evidence="6" type="ORF">K8U80_06035</name>
</gene>
<organism evidence="6 7">
    <name type="scientific">Collinsella ihumii</name>
    <dbReference type="NCBI Taxonomy" id="1720204"/>
    <lineage>
        <taxon>Bacteria</taxon>
        <taxon>Bacillati</taxon>
        <taxon>Actinomycetota</taxon>
        <taxon>Coriobacteriia</taxon>
        <taxon>Coriobacteriales</taxon>
        <taxon>Coriobacteriaceae</taxon>
        <taxon>Collinsella</taxon>
    </lineage>
</organism>